<proteinExistence type="predicted"/>
<feature type="transmembrane region" description="Helical" evidence="1">
    <location>
        <begin position="20"/>
        <end position="38"/>
    </location>
</feature>
<dbReference type="AlphaFoldDB" id="A0AAD7CJ04"/>
<name>A0AAD7CJ04_9AGAR</name>
<keyword evidence="3" id="KW-1185">Reference proteome</keyword>
<keyword evidence="1" id="KW-0812">Transmembrane</keyword>
<evidence type="ECO:0000313" key="3">
    <source>
        <dbReference type="Proteomes" id="UP001221142"/>
    </source>
</evidence>
<evidence type="ECO:0000313" key="2">
    <source>
        <dbReference type="EMBL" id="KAJ7650238.1"/>
    </source>
</evidence>
<sequence>MSAFRSAYRVLQRHAHESPVIFYSCVIGAIGPVLLVAVPPIRERMGYKAPPPIPLSYP</sequence>
<dbReference type="CDD" id="cd22903">
    <property type="entry name" value="NI9M"/>
    <property type="match status" value="1"/>
</dbReference>
<dbReference type="PANTHER" id="PTHR38488">
    <property type="entry name" value="OXIDOREDUCTASE 9.5 KDA SUBUNIT, PUTATIVE (AFU_ORTHOLOGUE AFUA_5G08980)-RELATED"/>
    <property type="match status" value="1"/>
</dbReference>
<gene>
    <name evidence="2" type="ORF">FB45DRAFT_887379</name>
</gene>
<feature type="non-terminal residue" evidence="2">
    <location>
        <position position="1"/>
    </location>
</feature>
<accession>A0AAD7CJ04</accession>
<evidence type="ECO:0000256" key="1">
    <source>
        <dbReference type="SAM" id="Phobius"/>
    </source>
</evidence>
<keyword evidence="1" id="KW-0472">Membrane</keyword>
<comment type="caution">
    <text evidence="2">The sequence shown here is derived from an EMBL/GenBank/DDBJ whole genome shotgun (WGS) entry which is preliminary data.</text>
</comment>
<reference evidence="2" key="1">
    <citation type="submission" date="2023-03" db="EMBL/GenBank/DDBJ databases">
        <title>Massive genome expansion in bonnet fungi (Mycena s.s.) driven by repeated elements and novel gene families across ecological guilds.</title>
        <authorList>
            <consortium name="Lawrence Berkeley National Laboratory"/>
            <person name="Harder C.B."/>
            <person name="Miyauchi S."/>
            <person name="Viragh M."/>
            <person name="Kuo A."/>
            <person name="Thoen E."/>
            <person name="Andreopoulos B."/>
            <person name="Lu D."/>
            <person name="Skrede I."/>
            <person name="Drula E."/>
            <person name="Henrissat B."/>
            <person name="Morin E."/>
            <person name="Kohler A."/>
            <person name="Barry K."/>
            <person name="LaButti K."/>
            <person name="Morin E."/>
            <person name="Salamov A."/>
            <person name="Lipzen A."/>
            <person name="Mereny Z."/>
            <person name="Hegedus B."/>
            <person name="Baldrian P."/>
            <person name="Stursova M."/>
            <person name="Weitz H."/>
            <person name="Taylor A."/>
            <person name="Grigoriev I.V."/>
            <person name="Nagy L.G."/>
            <person name="Martin F."/>
            <person name="Kauserud H."/>
        </authorList>
    </citation>
    <scope>NUCLEOTIDE SEQUENCE</scope>
    <source>
        <strain evidence="2">9284</strain>
    </source>
</reference>
<keyword evidence="1" id="KW-1133">Transmembrane helix</keyword>
<dbReference type="Proteomes" id="UP001221142">
    <property type="component" value="Unassembled WGS sequence"/>
</dbReference>
<protein>
    <recommendedName>
        <fullName evidence="4">NADH-ubiquinone oxidoreductase 9.5 kDa subunit</fullName>
    </recommendedName>
</protein>
<dbReference type="EMBL" id="JARKIF010000001">
    <property type="protein sequence ID" value="KAJ7650238.1"/>
    <property type="molecule type" value="Genomic_DNA"/>
</dbReference>
<dbReference type="InterPro" id="IPR039961">
    <property type="entry name" value="Nuo9.5"/>
</dbReference>
<organism evidence="2 3">
    <name type="scientific">Roridomyces roridus</name>
    <dbReference type="NCBI Taxonomy" id="1738132"/>
    <lineage>
        <taxon>Eukaryota</taxon>
        <taxon>Fungi</taxon>
        <taxon>Dikarya</taxon>
        <taxon>Basidiomycota</taxon>
        <taxon>Agaricomycotina</taxon>
        <taxon>Agaricomycetes</taxon>
        <taxon>Agaricomycetidae</taxon>
        <taxon>Agaricales</taxon>
        <taxon>Marasmiineae</taxon>
        <taxon>Mycenaceae</taxon>
        <taxon>Roridomyces</taxon>
    </lineage>
</organism>
<evidence type="ECO:0008006" key="4">
    <source>
        <dbReference type="Google" id="ProtNLM"/>
    </source>
</evidence>
<dbReference type="PANTHER" id="PTHR38488:SF1">
    <property type="entry name" value="OXIDOREDUCTASE 9.5 KDA SUBUNIT, PUTATIVE (AFU_ORTHOLOGUE AFUA_5G08980)-RELATED"/>
    <property type="match status" value="1"/>
</dbReference>